<dbReference type="SUPFAM" id="SSF56214">
    <property type="entry name" value="4'-phosphopantetheinyl transferase"/>
    <property type="match status" value="1"/>
</dbReference>
<sequence>MNKIGIDIVEVNRIQLTESMIKSILHNDEMKYLEKLESDDAKKQFLAGRWAVKEAIIKVVDNPLLPKNMNIGYNGKKPIVLNEDLKHIEISIAHEKNYAVATALNL</sequence>
<dbReference type="GO" id="GO:0006633">
    <property type="term" value="P:fatty acid biosynthetic process"/>
    <property type="evidence" value="ECO:0007669"/>
    <property type="project" value="InterPro"/>
</dbReference>
<feature type="domain" description="4'-phosphopantetheinyl transferase" evidence="4">
    <location>
        <begin position="4"/>
        <end position="69"/>
    </location>
</feature>
<dbReference type="RefSeq" id="WP_166508452.1">
    <property type="nucleotide sequence ID" value="NZ_CP043026.1"/>
</dbReference>
<evidence type="ECO:0000256" key="1">
    <source>
        <dbReference type="ARBA" id="ARBA00022679"/>
    </source>
</evidence>
<name>A0A5B9Y7K7_9MOLU</name>
<keyword evidence="1" id="KW-0808">Transferase</keyword>
<dbReference type="Gene3D" id="3.90.470.20">
    <property type="entry name" value="4'-phosphopantetheinyl transferase domain"/>
    <property type="match status" value="1"/>
</dbReference>
<dbReference type="GO" id="GO:0000287">
    <property type="term" value="F:magnesium ion binding"/>
    <property type="evidence" value="ECO:0007669"/>
    <property type="project" value="InterPro"/>
</dbReference>
<keyword evidence="6" id="KW-1185">Reference proteome</keyword>
<evidence type="ECO:0000313" key="5">
    <source>
        <dbReference type="EMBL" id="QEH62082.1"/>
    </source>
</evidence>
<evidence type="ECO:0000313" key="6">
    <source>
        <dbReference type="Proteomes" id="UP000323144"/>
    </source>
</evidence>
<proteinExistence type="predicted"/>
<dbReference type="NCBIfam" id="TIGR00556">
    <property type="entry name" value="pantethn_trn"/>
    <property type="match status" value="1"/>
</dbReference>
<evidence type="ECO:0000256" key="3">
    <source>
        <dbReference type="ARBA" id="ARBA00022842"/>
    </source>
</evidence>
<protein>
    <submittedName>
        <fullName evidence="5">Holo-[acyl-carrier-protein] synthase</fullName>
    </submittedName>
</protein>
<dbReference type="InterPro" id="IPR037143">
    <property type="entry name" value="4-PPantetheinyl_Trfase_dom_sf"/>
</dbReference>
<keyword evidence="3" id="KW-0460">Magnesium</keyword>
<dbReference type="InterPro" id="IPR008278">
    <property type="entry name" value="4-PPantetheinyl_Trfase_dom"/>
</dbReference>
<evidence type="ECO:0000259" key="4">
    <source>
        <dbReference type="Pfam" id="PF01648"/>
    </source>
</evidence>
<accession>A0A5B9Y7K7</accession>
<dbReference type="InterPro" id="IPR004568">
    <property type="entry name" value="Ppantetheine-prot_Trfase_dom"/>
</dbReference>
<dbReference type="GO" id="GO:0008897">
    <property type="term" value="F:holo-[acyl-carrier-protein] synthase activity"/>
    <property type="evidence" value="ECO:0007669"/>
    <property type="project" value="InterPro"/>
</dbReference>
<organism evidence="5 6">
    <name type="scientific">Spiroplasma chinense</name>
    <dbReference type="NCBI Taxonomy" id="216932"/>
    <lineage>
        <taxon>Bacteria</taxon>
        <taxon>Bacillati</taxon>
        <taxon>Mycoplasmatota</taxon>
        <taxon>Mollicutes</taxon>
        <taxon>Entomoplasmatales</taxon>
        <taxon>Spiroplasmataceae</taxon>
        <taxon>Spiroplasma</taxon>
    </lineage>
</organism>
<dbReference type="Proteomes" id="UP000323144">
    <property type="component" value="Chromosome"/>
</dbReference>
<dbReference type="AlphaFoldDB" id="A0A5B9Y7K7"/>
<dbReference type="Pfam" id="PF01648">
    <property type="entry name" value="ACPS"/>
    <property type="match status" value="1"/>
</dbReference>
<dbReference type="EMBL" id="CP043026">
    <property type="protein sequence ID" value="QEH62082.1"/>
    <property type="molecule type" value="Genomic_DNA"/>
</dbReference>
<gene>
    <name evidence="5" type="primary">acpS</name>
    <name evidence="5" type="ORF">SCHIN_v1c08870</name>
</gene>
<dbReference type="KEGG" id="schi:SCHIN_v1c08870"/>
<reference evidence="5 6" key="1">
    <citation type="submission" date="2019-08" db="EMBL/GenBank/DDBJ databases">
        <title>Complete genome sequence of Spiroplasma chinense CCH (DSM 19755).</title>
        <authorList>
            <person name="Shen H.-Y."/>
            <person name="Lin Y.-C."/>
            <person name="Chou L."/>
            <person name="Kuo C.-H."/>
        </authorList>
    </citation>
    <scope>NUCLEOTIDE SEQUENCE [LARGE SCALE GENOMIC DNA]</scope>
    <source>
        <strain evidence="5 6">CCH</strain>
    </source>
</reference>
<evidence type="ECO:0000256" key="2">
    <source>
        <dbReference type="ARBA" id="ARBA00022723"/>
    </source>
</evidence>
<keyword evidence="2" id="KW-0479">Metal-binding</keyword>